<dbReference type="Proteomes" id="UP000277858">
    <property type="component" value="Chromosome"/>
</dbReference>
<dbReference type="SMART" id="SM00827">
    <property type="entry name" value="PKS_AT"/>
    <property type="match status" value="1"/>
</dbReference>
<accession>A0A3Q9UL35</accession>
<name>A0A3Q9UL35_9ACTN</name>
<dbReference type="InterPro" id="IPR014043">
    <property type="entry name" value="Acyl_transferase_dom"/>
</dbReference>
<dbReference type="SUPFAM" id="SSF52151">
    <property type="entry name" value="FabD/lysophospholipase-like"/>
    <property type="match status" value="1"/>
</dbReference>
<dbReference type="GO" id="GO:0006633">
    <property type="term" value="P:fatty acid biosynthetic process"/>
    <property type="evidence" value="ECO:0007669"/>
    <property type="project" value="TreeGrafter"/>
</dbReference>
<dbReference type="AlphaFoldDB" id="A0A3Q9UL35"/>
<dbReference type="InterPro" id="IPR001227">
    <property type="entry name" value="Ac_transferase_dom_sf"/>
</dbReference>
<dbReference type="Proteomes" id="UP000285875">
    <property type="component" value="Chromosome"/>
</dbReference>
<evidence type="ECO:0000256" key="4">
    <source>
        <dbReference type="ARBA" id="ARBA00048462"/>
    </source>
</evidence>
<dbReference type="Gene3D" id="3.30.70.250">
    <property type="entry name" value="Malonyl-CoA ACP transacylase, ACP-binding"/>
    <property type="match status" value="1"/>
</dbReference>
<dbReference type="EC" id="2.3.1.39" evidence="1"/>
<sequence length="311" mass="32058">MLAIVAPGQGAQKPGLLSAWLQDPSFAAHLAWLSAVADIDLSAHGTVSDEATIKDTAVAQPLLVAASLATGWAVAEDLFSRADLLAGHSVGEIAAGAGAGAFSPEAAMVLVRERGRAMAEAAAQSQTSMTAVIGGNPEEVVAAIEEAGLTPANYNGKGQIVAGGTLAQLAALAENPPARTRLFPLTVAGAFHTVHMEPAVRHLAEVAAAMPTGTPTTALLSDLDGEVVTDGRDFADRLVRQVAHPVRWDLCMDTMAEHGVTGLMELAPAGTLTGIAKRNLKGVDLFNLNTPDQLEDARAFVEKHSSKTAEV</sequence>
<keyword evidence="3 7" id="KW-0012">Acyltransferase</keyword>
<gene>
    <name evidence="7" type="primary">fabD</name>
    <name evidence="6" type="ORF">C0Z10_07340</name>
    <name evidence="7" type="ORF">NCTC13652_00453</name>
</gene>
<evidence type="ECO:0000313" key="9">
    <source>
        <dbReference type="Proteomes" id="UP000285875"/>
    </source>
</evidence>
<dbReference type="SUPFAM" id="SSF55048">
    <property type="entry name" value="Probable ACP-binding domain of malonyl-CoA ACP transacylase"/>
    <property type="match status" value="1"/>
</dbReference>
<evidence type="ECO:0000313" key="8">
    <source>
        <dbReference type="Proteomes" id="UP000277858"/>
    </source>
</evidence>
<reference evidence="7 8" key="2">
    <citation type="submission" date="2018-12" db="EMBL/GenBank/DDBJ databases">
        <authorList>
            <consortium name="Pathogen Informatics"/>
        </authorList>
    </citation>
    <scope>NUCLEOTIDE SEQUENCE [LARGE SCALE GENOMIC DNA]</scope>
    <source>
        <strain evidence="7 8">NCTC13652</strain>
    </source>
</reference>
<dbReference type="GO" id="GO:0005829">
    <property type="term" value="C:cytosol"/>
    <property type="evidence" value="ECO:0007669"/>
    <property type="project" value="TreeGrafter"/>
</dbReference>
<dbReference type="InterPro" id="IPR016035">
    <property type="entry name" value="Acyl_Trfase/lysoPLipase"/>
</dbReference>
<dbReference type="STRING" id="1122997.GCA_000425285_01323"/>
<comment type="catalytic activity">
    <reaction evidence="4">
        <text>holo-[ACP] + malonyl-CoA = malonyl-[ACP] + CoA</text>
        <dbReference type="Rhea" id="RHEA:41792"/>
        <dbReference type="Rhea" id="RHEA-COMP:9623"/>
        <dbReference type="Rhea" id="RHEA-COMP:9685"/>
        <dbReference type="ChEBI" id="CHEBI:57287"/>
        <dbReference type="ChEBI" id="CHEBI:57384"/>
        <dbReference type="ChEBI" id="CHEBI:64479"/>
        <dbReference type="ChEBI" id="CHEBI:78449"/>
        <dbReference type="EC" id="2.3.1.39"/>
    </reaction>
</comment>
<evidence type="ECO:0000256" key="3">
    <source>
        <dbReference type="ARBA" id="ARBA00023315"/>
    </source>
</evidence>
<keyword evidence="8" id="KW-1185">Reference proteome</keyword>
<evidence type="ECO:0000256" key="1">
    <source>
        <dbReference type="ARBA" id="ARBA00013258"/>
    </source>
</evidence>
<organism evidence="6 9">
    <name type="scientific">Acidipropionibacterium jensenii</name>
    <dbReference type="NCBI Taxonomy" id="1749"/>
    <lineage>
        <taxon>Bacteria</taxon>
        <taxon>Bacillati</taxon>
        <taxon>Actinomycetota</taxon>
        <taxon>Actinomycetes</taxon>
        <taxon>Propionibacteriales</taxon>
        <taxon>Propionibacteriaceae</taxon>
        <taxon>Acidipropionibacterium</taxon>
    </lineage>
</organism>
<reference evidence="9" key="1">
    <citation type="submission" date="2017-12" db="EMBL/GenBank/DDBJ databases">
        <title>Whole genome sequencing of Acidipropionibacterium jensenii strains JS279 and JS280.</title>
        <authorList>
            <person name="Deptula P."/>
            <person name="Laine P."/>
            <person name="Smolander O.-P."/>
            <person name="Paulin L."/>
            <person name="Auvinen P."/>
            <person name="Varmanen P."/>
        </authorList>
    </citation>
    <scope>NUCLEOTIDE SEQUENCE [LARGE SCALE GENOMIC DNA]</scope>
    <source>
        <strain evidence="9">JS280</strain>
    </source>
</reference>
<dbReference type="InterPro" id="IPR050858">
    <property type="entry name" value="Mal-CoA-ACP_Trans/PKS_FabD"/>
</dbReference>
<evidence type="ECO:0000259" key="5">
    <source>
        <dbReference type="SMART" id="SM00827"/>
    </source>
</evidence>
<dbReference type="EMBL" id="LR134473">
    <property type="protein sequence ID" value="VEI02282.1"/>
    <property type="molecule type" value="Genomic_DNA"/>
</dbReference>
<feature type="domain" description="Malonyl-CoA:ACP transacylase (MAT)" evidence="5">
    <location>
        <begin position="5"/>
        <end position="293"/>
    </location>
</feature>
<proteinExistence type="predicted"/>
<dbReference type="KEGG" id="aji:C0Z10_07340"/>
<dbReference type="PANTHER" id="PTHR42681:SF1">
    <property type="entry name" value="MALONYL-COA-ACYL CARRIER PROTEIN TRANSACYLASE, MITOCHONDRIAL"/>
    <property type="match status" value="1"/>
</dbReference>
<reference evidence="6" key="3">
    <citation type="journal article" date="2019" name="Microorganisms">
        <title>Red-Brown Pigmentation of Acidipropionibacterium jensenii Is Tied to Haemolytic Activity and cyl-Like Gene Cluster.</title>
        <authorList>
            <person name="Deptula P."/>
            <person name="Loivamaa I."/>
            <person name="Smolander O.P."/>
            <person name="Laine P."/>
            <person name="Roberts R.J."/>
            <person name="Piironen V."/>
            <person name="Paulin L."/>
            <person name="Savijoki K."/>
            <person name="Auvinen P."/>
            <person name="Varmanen P."/>
        </authorList>
    </citation>
    <scope>NUCLEOTIDE SEQUENCE</scope>
    <source>
        <strain evidence="6">JS280</strain>
    </source>
</reference>
<dbReference type="Pfam" id="PF00698">
    <property type="entry name" value="Acyl_transf_1"/>
    <property type="match status" value="1"/>
</dbReference>
<dbReference type="PANTHER" id="PTHR42681">
    <property type="entry name" value="MALONYL-COA-ACYL CARRIER PROTEIN TRANSACYLASE, MITOCHONDRIAL"/>
    <property type="match status" value="1"/>
</dbReference>
<evidence type="ECO:0000313" key="6">
    <source>
        <dbReference type="EMBL" id="AZZ39594.1"/>
    </source>
</evidence>
<evidence type="ECO:0000256" key="2">
    <source>
        <dbReference type="ARBA" id="ARBA00022679"/>
    </source>
</evidence>
<keyword evidence="2 6" id="KW-0808">Transferase</keyword>
<protein>
    <recommendedName>
        <fullName evidence="1">[acyl-carrier-protein] S-malonyltransferase</fullName>
        <ecNumber evidence="1">2.3.1.39</ecNumber>
    </recommendedName>
</protein>
<evidence type="ECO:0000313" key="7">
    <source>
        <dbReference type="EMBL" id="VEI02282.1"/>
    </source>
</evidence>
<dbReference type="Gene3D" id="3.40.366.10">
    <property type="entry name" value="Malonyl-Coenzyme A Acyl Carrier Protein, domain 2"/>
    <property type="match status" value="1"/>
</dbReference>
<dbReference type="OrthoDB" id="3248271at2"/>
<dbReference type="EMBL" id="CP025570">
    <property type="protein sequence ID" value="AZZ39594.1"/>
    <property type="molecule type" value="Genomic_DNA"/>
</dbReference>
<dbReference type="GO" id="GO:0004314">
    <property type="term" value="F:[acyl-carrier-protein] S-malonyltransferase activity"/>
    <property type="evidence" value="ECO:0007669"/>
    <property type="project" value="UniProtKB-EC"/>
</dbReference>
<dbReference type="InterPro" id="IPR016036">
    <property type="entry name" value="Malonyl_transacylase_ACP-bd"/>
</dbReference>